<reference evidence="3" key="1">
    <citation type="journal article" date="2018" name="Antonie Van Leeuwenhoek">
        <title>Proteinivorax hydrogeniformans sp. nov., an anaerobic, haloalkaliphilic bacterium fermenting proteinaceous compounds with high hydrogen production.</title>
        <authorList>
            <person name="Boltyanskaya Y."/>
            <person name="Detkova E."/>
            <person name="Pimenov N."/>
            <person name="Kevbrin V."/>
        </authorList>
    </citation>
    <scope>NUCLEOTIDE SEQUENCE</scope>
    <source>
        <strain evidence="3">Z-710</strain>
    </source>
</reference>
<evidence type="ECO:0000313" key="3">
    <source>
        <dbReference type="EMBL" id="XCI28448.1"/>
    </source>
</evidence>
<dbReference type="PANTHER" id="PTHR45947:SF3">
    <property type="entry name" value="SULFOQUINOVOSYL TRANSFERASE SQD2"/>
    <property type="match status" value="1"/>
</dbReference>
<dbReference type="SUPFAM" id="SSF53756">
    <property type="entry name" value="UDP-Glycosyltransferase/glycogen phosphorylase"/>
    <property type="match status" value="1"/>
</dbReference>
<dbReference type="EMBL" id="CP159485">
    <property type="protein sequence ID" value="XCI28448.1"/>
    <property type="molecule type" value="Genomic_DNA"/>
</dbReference>
<dbReference type="Pfam" id="PF00534">
    <property type="entry name" value="Glycos_transf_1"/>
    <property type="match status" value="1"/>
</dbReference>
<accession>A0AAU8HTJ9</accession>
<keyword evidence="3" id="KW-0808">Transferase</keyword>
<dbReference type="InterPro" id="IPR028098">
    <property type="entry name" value="Glyco_trans_4-like_N"/>
</dbReference>
<proteinExistence type="predicted"/>
<evidence type="ECO:0000259" key="1">
    <source>
        <dbReference type="Pfam" id="PF00534"/>
    </source>
</evidence>
<reference evidence="3" key="2">
    <citation type="submission" date="2024-06" db="EMBL/GenBank/DDBJ databases">
        <authorList>
            <person name="Petrova K.O."/>
            <person name="Toshchakov S.V."/>
            <person name="Boltjanskaja Y.V."/>
            <person name="Kevbrin V.V."/>
        </authorList>
    </citation>
    <scope>NUCLEOTIDE SEQUENCE</scope>
    <source>
        <strain evidence="3">Z-710</strain>
    </source>
</reference>
<dbReference type="EC" id="2.4.-.-" evidence="3"/>
<dbReference type="Gene3D" id="3.40.50.2000">
    <property type="entry name" value="Glycogen Phosphorylase B"/>
    <property type="match status" value="2"/>
</dbReference>
<sequence>MKILIVKSVAAGGIEKHVKDLCRALEKDGHKCQVIKVKFSLRSGLKSLYNYIKAIDDFRPGIVHFHGFKASLYALYPSKQIRKIITVHNDLEHLPKRRKNLLARAFRISAKQADYIICVSKHLKEYIKPLLQPNKKVSVIYNGIKLPPLMKNMPDKNINIGCCGRLTEIKGFHLLIDAFKKIATTDVKIHLHIIGDGPQRKNLEKLAKGVNERVIFHGFKSNPYVKMSRFDIFVQPSITEGFGITVLEAMALNVPVIVSNAGGLTEIVKNNKNGLIVPKGSSIELERALKKLILNVDLRKKLSKNRGYVEKNFSIESMYQQTVKVFKESLADNEMPLKRA</sequence>
<keyword evidence="3" id="KW-0328">Glycosyltransferase</keyword>
<feature type="domain" description="Glycosyltransferase subfamily 4-like N-terminal" evidence="2">
    <location>
        <begin position="45"/>
        <end position="145"/>
    </location>
</feature>
<dbReference type="AlphaFoldDB" id="A0AAU8HTJ9"/>
<name>A0AAU8HTJ9_9FIRM</name>
<dbReference type="InterPro" id="IPR050194">
    <property type="entry name" value="Glycosyltransferase_grp1"/>
</dbReference>
<dbReference type="PANTHER" id="PTHR45947">
    <property type="entry name" value="SULFOQUINOVOSYL TRANSFERASE SQD2"/>
    <property type="match status" value="1"/>
</dbReference>
<organism evidence="3">
    <name type="scientific">Proteinivorax hydrogeniformans</name>
    <dbReference type="NCBI Taxonomy" id="1826727"/>
    <lineage>
        <taxon>Bacteria</taxon>
        <taxon>Bacillati</taxon>
        <taxon>Bacillota</taxon>
        <taxon>Clostridia</taxon>
        <taxon>Eubacteriales</taxon>
        <taxon>Proteinivoracaceae</taxon>
        <taxon>Proteinivorax</taxon>
    </lineage>
</organism>
<dbReference type="Pfam" id="PF13439">
    <property type="entry name" value="Glyco_transf_4"/>
    <property type="match status" value="1"/>
</dbReference>
<dbReference type="RefSeq" id="WP_353893004.1">
    <property type="nucleotide sequence ID" value="NZ_CP159485.1"/>
</dbReference>
<protein>
    <submittedName>
        <fullName evidence="3">Glycosyltransferase family 4 protein</fullName>
        <ecNumber evidence="3">2.4.-.-</ecNumber>
    </submittedName>
</protein>
<feature type="domain" description="Glycosyl transferase family 1" evidence="1">
    <location>
        <begin position="154"/>
        <end position="305"/>
    </location>
</feature>
<dbReference type="InterPro" id="IPR001296">
    <property type="entry name" value="Glyco_trans_1"/>
</dbReference>
<evidence type="ECO:0000259" key="2">
    <source>
        <dbReference type="Pfam" id="PF13439"/>
    </source>
</evidence>
<gene>
    <name evidence="3" type="ORF">PRVXH_002408</name>
</gene>
<dbReference type="GO" id="GO:0016757">
    <property type="term" value="F:glycosyltransferase activity"/>
    <property type="evidence" value="ECO:0007669"/>
    <property type="project" value="UniProtKB-KW"/>
</dbReference>
<dbReference type="CDD" id="cd03801">
    <property type="entry name" value="GT4_PimA-like"/>
    <property type="match status" value="1"/>
</dbReference>